<reference evidence="9 10" key="1">
    <citation type="submission" date="2017-10" db="EMBL/GenBank/DDBJ databases">
        <title>Novel microbial diversity and functional potential in the marine mammal oral microbiome.</title>
        <authorList>
            <person name="Dudek N.K."/>
            <person name="Sun C.L."/>
            <person name="Burstein D."/>
            <person name="Kantor R.S."/>
            <person name="Aliaga Goltsman D.S."/>
            <person name="Bik E.M."/>
            <person name="Thomas B.C."/>
            <person name="Banfield J.F."/>
            <person name="Relman D.A."/>
        </authorList>
    </citation>
    <scope>NUCLEOTIDE SEQUENCE [LARGE SCALE GENOMIC DNA]</scope>
    <source>
        <strain evidence="9">DOLZORAL124_49_17</strain>
    </source>
</reference>
<feature type="transmembrane region" description="Helical" evidence="7">
    <location>
        <begin position="216"/>
        <end position="235"/>
    </location>
</feature>
<evidence type="ECO:0000313" key="9">
    <source>
        <dbReference type="EMBL" id="PID56330.1"/>
    </source>
</evidence>
<dbReference type="Gene3D" id="1.10.3720.10">
    <property type="entry name" value="MetI-like"/>
    <property type="match status" value="1"/>
</dbReference>
<evidence type="ECO:0000256" key="3">
    <source>
        <dbReference type="ARBA" id="ARBA00022475"/>
    </source>
</evidence>
<dbReference type="PROSITE" id="PS50928">
    <property type="entry name" value="ABC_TM1"/>
    <property type="match status" value="1"/>
</dbReference>
<feature type="transmembrane region" description="Helical" evidence="7">
    <location>
        <begin position="90"/>
        <end position="111"/>
    </location>
</feature>
<feature type="transmembrane region" description="Helical" evidence="7">
    <location>
        <begin position="22"/>
        <end position="42"/>
    </location>
</feature>
<evidence type="ECO:0000259" key="8">
    <source>
        <dbReference type="PROSITE" id="PS50928"/>
    </source>
</evidence>
<evidence type="ECO:0000256" key="4">
    <source>
        <dbReference type="ARBA" id="ARBA00022692"/>
    </source>
</evidence>
<dbReference type="EMBL" id="PDPS01000035">
    <property type="protein sequence ID" value="PID56330.1"/>
    <property type="molecule type" value="Genomic_DNA"/>
</dbReference>
<evidence type="ECO:0000313" key="10">
    <source>
        <dbReference type="Proteomes" id="UP000229740"/>
    </source>
</evidence>
<name>A0A2G6E2R0_9BACT</name>
<dbReference type="InterPro" id="IPR035906">
    <property type="entry name" value="MetI-like_sf"/>
</dbReference>
<dbReference type="SUPFAM" id="SSF161098">
    <property type="entry name" value="MetI-like"/>
    <property type="match status" value="1"/>
</dbReference>
<organism evidence="9 10">
    <name type="scientific">candidate division KSB3 bacterium</name>
    <dbReference type="NCBI Taxonomy" id="2044937"/>
    <lineage>
        <taxon>Bacteria</taxon>
        <taxon>candidate division KSB3</taxon>
    </lineage>
</organism>
<evidence type="ECO:0000256" key="5">
    <source>
        <dbReference type="ARBA" id="ARBA00022989"/>
    </source>
</evidence>
<evidence type="ECO:0000256" key="6">
    <source>
        <dbReference type="ARBA" id="ARBA00023136"/>
    </source>
</evidence>
<gene>
    <name evidence="9" type="ORF">CSB45_11625</name>
</gene>
<evidence type="ECO:0000256" key="2">
    <source>
        <dbReference type="ARBA" id="ARBA00022448"/>
    </source>
</evidence>
<dbReference type="PANTHER" id="PTHR30193">
    <property type="entry name" value="ABC TRANSPORTER PERMEASE PROTEIN"/>
    <property type="match status" value="1"/>
</dbReference>
<keyword evidence="6 7" id="KW-0472">Membrane</keyword>
<feature type="transmembrane region" description="Helical" evidence="7">
    <location>
        <begin position="170"/>
        <end position="195"/>
    </location>
</feature>
<feature type="transmembrane region" description="Helical" evidence="7">
    <location>
        <begin position="123"/>
        <end position="142"/>
    </location>
</feature>
<dbReference type="Pfam" id="PF00528">
    <property type="entry name" value="BPD_transp_1"/>
    <property type="match status" value="1"/>
</dbReference>
<feature type="domain" description="ABC transmembrane type-1" evidence="8">
    <location>
        <begin position="85"/>
        <end position="297"/>
    </location>
</feature>
<dbReference type="InterPro" id="IPR051393">
    <property type="entry name" value="ABC_transporter_permease"/>
</dbReference>
<dbReference type="AlphaFoldDB" id="A0A2G6E2R0"/>
<comment type="similarity">
    <text evidence="7">Belongs to the binding-protein-dependent transport system permease family.</text>
</comment>
<evidence type="ECO:0000256" key="1">
    <source>
        <dbReference type="ARBA" id="ARBA00004651"/>
    </source>
</evidence>
<dbReference type="GO" id="GO:0005886">
    <property type="term" value="C:plasma membrane"/>
    <property type="evidence" value="ECO:0007669"/>
    <property type="project" value="UniProtKB-SubCell"/>
</dbReference>
<sequence length="307" mass="34435">MEHNPVVGQQHLKGRRRWNHDWPWMIAFILPAFIVVVVVQFYPLAYSAFLTVQKWSLTSSQEPEGFSGVANFVKMLDSDVFRRSVRNSCYITGGAVLIEMLLGMGLAYLTMGKSWLMRSVRTTLILPMVIAPVAAGTLWRMMLNSRAGLVNHILGFFHIQGPEWLASPDWALLSVIILEIWQATPFVLLVVAAGISGIPGELLEAASIDGASRRQIFWRVELPLLAPLLLLTLMLRVLDSLLSLDAVYSLTFGGPGYSTYTLTFFIYTLGLRNFNLGHAAAASWLFMAFAAALIAFVFWLQRRWETH</sequence>
<keyword evidence="2 7" id="KW-0813">Transport</keyword>
<comment type="subcellular location">
    <subcellularLocation>
        <location evidence="1 7">Cell membrane</location>
        <topology evidence="1 7">Multi-pass membrane protein</topology>
    </subcellularLocation>
</comment>
<dbReference type="CDD" id="cd06261">
    <property type="entry name" value="TM_PBP2"/>
    <property type="match status" value="1"/>
</dbReference>
<feature type="transmembrane region" description="Helical" evidence="7">
    <location>
        <begin position="247"/>
        <end position="269"/>
    </location>
</feature>
<dbReference type="InterPro" id="IPR000515">
    <property type="entry name" value="MetI-like"/>
</dbReference>
<dbReference type="GO" id="GO:0055085">
    <property type="term" value="P:transmembrane transport"/>
    <property type="evidence" value="ECO:0007669"/>
    <property type="project" value="InterPro"/>
</dbReference>
<proteinExistence type="inferred from homology"/>
<evidence type="ECO:0000256" key="7">
    <source>
        <dbReference type="RuleBase" id="RU363032"/>
    </source>
</evidence>
<keyword evidence="4 7" id="KW-0812">Transmembrane</keyword>
<keyword evidence="5 7" id="KW-1133">Transmembrane helix</keyword>
<dbReference type="Proteomes" id="UP000229740">
    <property type="component" value="Unassembled WGS sequence"/>
</dbReference>
<dbReference type="PANTHER" id="PTHR30193:SF37">
    <property type="entry name" value="INNER MEMBRANE ABC TRANSPORTER PERMEASE PROTEIN YCJO"/>
    <property type="match status" value="1"/>
</dbReference>
<keyword evidence="3" id="KW-1003">Cell membrane</keyword>
<feature type="transmembrane region" description="Helical" evidence="7">
    <location>
        <begin position="281"/>
        <end position="300"/>
    </location>
</feature>
<protein>
    <recommendedName>
        <fullName evidence="8">ABC transmembrane type-1 domain-containing protein</fullName>
    </recommendedName>
</protein>
<accession>A0A2G6E2R0</accession>
<comment type="caution">
    <text evidence="9">The sequence shown here is derived from an EMBL/GenBank/DDBJ whole genome shotgun (WGS) entry which is preliminary data.</text>
</comment>